<dbReference type="OrthoDB" id="10264753at2759"/>
<dbReference type="SUPFAM" id="SSF50891">
    <property type="entry name" value="Cyclophilin-like"/>
    <property type="match status" value="1"/>
</dbReference>
<feature type="domain" description="PPIase cyclophilin-type" evidence="9">
    <location>
        <begin position="517"/>
        <end position="671"/>
    </location>
</feature>
<reference evidence="10 11" key="1">
    <citation type="submission" date="2014-05" db="EMBL/GenBank/DDBJ databases">
        <title>Draft genome sequence of a rare smut relative, Tilletiaria anomala UBC 951.</title>
        <authorList>
            <consortium name="DOE Joint Genome Institute"/>
            <person name="Toome M."/>
            <person name="Kuo A."/>
            <person name="Henrissat B."/>
            <person name="Lipzen A."/>
            <person name="Tritt A."/>
            <person name="Yoshinaga Y."/>
            <person name="Zane M."/>
            <person name="Barry K."/>
            <person name="Grigoriev I.V."/>
            <person name="Spatafora J.W."/>
            <person name="Aimea M.C."/>
        </authorList>
    </citation>
    <scope>NUCLEOTIDE SEQUENCE [LARGE SCALE GENOMIC DNA]</scope>
    <source>
        <strain evidence="10 11">UBC 951</strain>
    </source>
</reference>
<dbReference type="GeneID" id="25262509"/>
<dbReference type="FunCoup" id="A0A066VQR4">
    <property type="interactions" value="678"/>
</dbReference>
<comment type="similarity">
    <text evidence="2">Belongs to the cyclophilin-type PPIase family.</text>
</comment>
<dbReference type="GO" id="GO:0006457">
    <property type="term" value="P:protein folding"/>
    <property type="evidence" value="ECO:0007669"/>
    <property type="project" value="InterPro"/>
</dbReference>
<dbReference type="PANTHER" id="PTHR45625">
    <property type="entry name" value="PEPTIDYL-PROLYL CIS-TRANS ISOMERASE-RELATED"/>
    <property type="match status" value="1"/>
</dbReference>
<dbReference type="InParanoid" id="A0A066VQR4"/>
<accession>A0A066VQR4</accession>
<feature type="compositionally biased region" description="Acidic residues" evidence="8">
    <location>
        <begin position="11"/>
        <end position="21"/>
    </location>
</feature>
<dbReference type="GO" id="GO:0003755">
    <property type="term" value="F:peptidyl-prolyl cis-trans isomerase activity"/>
    <property type="evidence" value="ECO:0007669"/>
    <property type="project" value="UniProtKB-KW"/>
</dbReference>
<dbReference type="Pfam" id="PF00160">
    <property type="entry name" value="Pro_isomerase"/>
    <property type="match status" value="1"/>
</dbReference>
<dbReference type="OMA" id="GMVEYWR"/>
<keyword evidence="6" id="KW-0697">Rotamase</keyword>
<dbReference type="InterPro" id="IPR029000">
    <property type="entry name" value="Cyclophilin-like_dom_sf"/>
</dbReference>
<feature type="region of interest" description="Disordered" evidence="8">
    <location>
        <begin position="1"/>
        <end position="48"/>
    </location>
</feature>
<comment type="caution">
    <text evidence="10">The sequence shown here is derived from an EMBL/GenBank/DDBJ whole genome shotgun (WGS) entry which is preliminary data.</text>
</comment>
<evidence type="ECO:0000313" key="11">
    <source>
        <dbReference type="Proteomes" id="UP000027361"/>
    </source>
</evidence>
<evidence type="ECO:0000259" key="9">
    <source>
        <dbReference type="PROSITE" id="PS50072"/>
    </source>
</evidence>
<keyword evidence="11" id="KW-1185">Reference proteome</keyword>
<dbReference type="GO" id="GO:0005634">
    <property type="term" value="C:nucleus"/>
    <property type="evidence" value="ECO:0007669"/>
    <property type="project" value="UniProtKB-ARBA"/>
</dbReference>
<evidence type="ECO:0000256" key="5">
    <source>
        <dbReference type="ARBA" id="ARBA00022737"/>
    </source>
</evidence>
<dbReference type="CDD" id="cd01927">
    <property type="entry name" value="cyclophilin_WD40"/>
    <property type="match status" value="1"/>
</dbReference>
<dbReference type="SUPFAM" id="SSF50978">
    <property type="entry name" value="WD40 repeat-like"/>
    <property type="match status" value="1"/>
</dbReference>
<dbReference type="Proteomes" id="UP000027361">
    <property type="component" value="Unassembled WGS sequence"/>
</dbReference>
<dbReference type="PANTHER" id="PTHR45625:SF4">
    <property type="entry name" value="PEPTIDYLPROLYL ISOMERASE DOMAIN AND WD REPEAT-CONTAINING PROTEIN 1"/>
    <property type="match status" value="1"/>
</dbReference>
<dbReference type="HOGENOM" id="CLU_012062_31_2_1"/>
<dbReference type="FunFam" id="2.40.100.10:FF:000003">
    <property type="entry name" value="Peptidylprolyl isomerase domain and WD repeat-containing 1"/>
    <property type="match status" value="1"/>
</dbReference>
<organism evidence="10 11">
    <name type="scientific">Tilletiaria anomala (strain ATCC 24038 / CBS 436.72 / UBC 951)</name>
    <dbReference type="NCBI Taxonomy" id="1037660"/>
    <lineage>
        <taxon>Eukaryota</taxon>
        <taxon>Fungi</taxon>
        <taxon>Dikarya</taxon>
        <taxon>Basidiomycota</taxon>
        <taxon>Ustilaginomycotina</taxon>
        <taxon>Exobasidiomycetes</taxon>
        <taxon>Georgefischeriales</taxon>
        <taxon>Tilletiariaceae</taxon>
        <taxon>Tilletiaria</taxon>
    </lineage>
</organism>
<dbReference type="EC" id="5.2.1.8" evidence="3"/>
<dbReference type="RefSeq" id="XP_013242625.1">
    <property type="nucleotide sequence ID" value="XM_013387171.1"/>
</dbReference>
<feature type="compositionally biased region" description="Low complexity" evidence="8">
    <location>
        <begin position="27"/>
        <end position="36"/>
    </location>
</feature>
<proteinExistence type="inferred from homology"/>
<feature type="region of interest" description="Disordered" evidence="8">
    <location>
        <begin position="311"/>
        <end position="330"/>
    </location>
</feature>
<dbReference type="Gene3D" id="2.130.10.10">
    <property type="entry name" value="YVTN repeat-like/Quinoprotein amine dehydrogenase"/>
    <property type="match status" value="1"/>
</dbReference>
<dbReference type="InterPro" id="IPR015943">
    <property type="entry name" value="WD40/YVTN_repeat-like_dom_sf"/>
</dbReference>
<dbReference type="PROSITE" id="PS50072">
    <property type="entry name" value="CSA_PPIASE_2"/>
    <property type="match status" value="1"/>
</dbReference>
<dbReference type="PRINTS" id="PR00153">
    <property type="entry name" value="CSAPPISMRASE"/>
</dbReference>
<dbReference type="InterPro" id="IPR044666">
    <property type="entry name" value="Cyclophilin_A-like"/>
</dbReference>
<dbReference type="InterPro" id="IPR020892">
    <property type="entry name" value="Cyclophilin-type_PPIase_CS"/>
</dbReference>
<protein>
    <recommendedName>
        <fullName evidence="3">peptidylprolyl isomerase</fullName>
        <ecNumber evidence="3">5.2.1.8</ecNumber>
    </recommendedName>
</protein>
<name>A0A066VQR4_TILAU</name>
<evidence type="ECO:0000256" key="3">
    <source>
        <dbReference type="ARBA" id="ARBA00013194"/>
    </source>
</evidence>
<evidence type="ECO:0000256" key="8">
    <source>
        <dbReference type="SAM" id="MobiDB-lite"/>
    </source>
</evidence>
<dbReference type="PROSITE" id="PS00170">
    <property type="entry name" value="CSA_PPIASE_1"/>
    <property type="match status" value="1"/>
</dbReference>
<dbReference type="Gene3D" id="2.40.100.10">
    <property type="entry name" value="Cyclophilin-like"/>
    <property type="match status" value="1"/>
</dbReference>
<dbReference type="FunFam" id="2.130.10.10:FF:000450">
    <property type="entry name" value="Peptidylprolyl isomerase domain and WD-repeat protein 1"/>
    <property type="match status" value="1"/>
</dbReference>
<evidence type="ECO:0000256" key="7">
    <source>
        <dbReference type="ARBA" id="ARBA00023235"/>
    </source>
</evidence>
<dbReference type="InterPro" id="IPR036322">
    <property type="entry name" value="WD40_repeat_dom_sf"/>
</dbReference>
<keyword evidence="7 10" id="KW-0413">Isomerase</keyword>
<keyword evidence="5" id="KW-0677">Repeat</keyword>
<comment type="catalytic activity">
    <reaction evidence="1">
        <text>[protein]-peptidylproline (omega=180) = [protein]-peptidylproline (omega=0)</text>
        <dbReference type="Rhea" id="RHEA:16237"/>
        <dbReference type="Rhea" id="RHEA-COMP:10747"/>
        <dbReference type="Rhea" id="RHEA-COMP:10748"/>
        <dbReference type="ChEBI" id="CHEBI:83833"/>
        <dbReference type="ChEBI" id="CHEBI:83834"/>
        <dbReference type="EC" id="5.2.1.8"/>
    </reaction>
</comment>
<dbReference type="AlphaFoldDB" id="A0A066VQR4"/>
<feature type="compositionally biased region" description="Low complexity" evidence="8">
    <location>
        <begin position="312"/>
        <end position="325"/>
    </location>
</feature>
<dbReference type="InterPro" id="IPR001680">
    <property type="entry name" value="WD40_rpt"/>
</dbReference>
<evidence type="ECO:0000313" key="10">
    <source>
        <dbReference type="EMBL" id="KDN44087.1"/>
    </source>
</evidence>
<evidence type="ECO:0000256" key="4">
    <source>
        <dbReference type="ARBA" id="ARBA00022574"/>
    </source>
</evidence>
<dbReference type="InterPro" id="IPR002130">
    <property type="entry name" value="Cyclophilin-type_PPIase_dom"/>
</dbReference>
<keyword evidence="4" id="KW-0853">WD repeat</keyword>
<dbReference type="SMART" id="SM00320">
    <property type="entry name" value="WD40"/>
    <property type="match status" value="4"/>
</dbReference>
<evidence type="ECO:0000256" key="1">
    <source>
        <dbReference type="ARBA" id="ARBA00000971"/>
    </source>
</evidence>
<dbReference type="EMBL" id="JMSN01000055">
    <property type="protein sequence ID" value="KDN44087.1"/>
    <property type="molecule type" value="Genomic_DNA"/>
</dbReference>
<sequence length="673" mass="73843">MLPPPLAPGAADEDESSDDDVGPAPPTAAEAAAADATSDQRQKKKRRRVLSHEGLYMSHLPCATRYYKSFMHRDTLCRVDVTPHPTDFLITASVDGHVKFWKKQEEGIEFVKHYRAHLGVIVDTSVSADGVLYASISSDGTAKVFDVANFDMINMLTLGYTPRACCWMHRKGKAASILAIAEEGSHRIRLYDGRGDGEPFAVVENVHKKPCHLLAYNEAYDCAVSADVVGMIEYWRPDEPYDLPSNQGLWSFKSETDLFDFKKAKSVPCTITFAPDGSKFSTTSLPDRQVRLFSFKTGKLLRKYDESLRAVQEMQQQQQQQQRGEGQQHMDEMDFGRRLAVERDLYTGAGMSAAGGQDAGSGSVALLVSGAQNAAGLASANALFDESGNFLIYASMLGIKVINIVTNKASILLGRDEATRFLRLALFQGAAAKKAMTSLALAASDNPLAQVKRLLDPTLFSTAHKRARFYLFTRNEPESDPKSKAGGERDVFNEKPTHEEMAVATGGGGGSSSSRQLARGAVLHTSVGDIHLRLYPEHAPKAVENFAGLARRGYYDGVLFHRVIAKFMLQTGDPLGDGTGGQSIWGAEFADEFTRALRHDRPYTLSMANAGPNTNGSQFFLTTVPTPWLDDKHTIFGRATAGLDVVHRIENTRVDKNDRPRQDIKIVNVSLQD</sequence>
<evidence type="ECO:0000256" key="6">
    <source>
        <dbReference type="ARBA" id="ARBA00023110"/>
    </source>
</evidence>
<gene>
    <name evidence="10" type="ORF">K437DRAFT_225206</name>
</gene>
<dbReference type="STRING" id="1037660.A0A066VQR4"/>
<evidence type="ECO:0000256" key="2">
    <source>
        <dbReference type="ARBA" id="ARBA00007365"/>
    </source>
</evidence>